<feature type="domain" description="Major facilitator superfamily (MFS) profile" evidence="8">
    <location>
        <begin position="76"/>
        <end position="501"/>
    </location>
</feature>
<evidence type="ECO:0000256" key="1">
    <source>
        <dbReference type="ARBA" id="ARBA00004141"/>
    </source>
</evidence>
<dbReference type="Pfam" id="PF07690">
    <property type="entry name" value="MFS_1"/>
    <property type="match status" value="1"/>
</dbReference>
<dbReference type="InterPro" id="IPR020846">
    <property type="entry name" value="MFS_dom"/>
</dbReference>
<feature type="transmembrane region" description="Helical" evidence="7">
    <location>
        <begin position="352"/>
        <end position="369"/>
    </location>
</feature>
<evidence type="ECO:0000313" key="9">
    <source>
        <dbReference type="EMBL" id="OJJ35830.1"/>
    </source>
</evidence>
<dbReference type="EMBL" id="KV878212">
    <property type="protein sequence ID" value="OJJ35830.1"/>
    <property type="molecule type" value="Genomic_DNA"/>
</dbReference>
<keyword evidence="5 7" id="KW-0472">Membrane</keyword>
<accession>A0A1L9RLK9</accession>
<evidence type="ECO:0000259" key="8">
    <source>
        <dbReference type="PROSITE" id="PS50850"/>
    </source>
</evidence>
<dbReference type="PANTHER" id="PTHR43791">
    <property type="entry name" value="PERMEASE-RELATED"/>
    <property type="match status" value="1"/>
</dbReference>
<dbReference type="SUPFAM" id="SSF103473">
    <property type="entry name" value="MFS general substrate transporter"/>
    <property type="match status" value="1"/>
</dbReference>
<feature type="region of interest" description="Disordered" evidence="6">
    <location>
        <begin position="1"/>
        <end position="25"/>
    </location>
</feature>
<sequence>MTTPEIHSHDYNRRESSHSDGTEYKEQTQTTVYAVGASLDTLEPIPEYEGRHRYDPTAEWTAKEEKRLVRKLDMRICSWVCLMFFALQLDRGNISQALSDNMLKDLGLSTNQYNYGMTIFYVCFLCAELPSQMISKKLGPDVWIPIQMVSWSIVAALQCLMVGKNGYYATRALLGLLEGGFIPDVILYLSYFYNSKELPIRISYFYTSSHITPIIAAFLAYGILHLRGTRGWEGWRWLFVLEAALTAIVGILSWFYLPPSPTQTASWFRGKDGWFSEREEVIMVNRVLRDDPSKGGMHNRQGLTLSLLWQALSDYDLWPIYLLGLTLLQPVNPIMSYLTLNLKNLGFDTFETNLLTIPAYVLFVIQLVIWTQVSEKINNRFLVTLFYSAWVFPLILALRLVPADVNLWVRYALTIMIVGYPYVHSILVSLTSRNAGSVQTRTVGSAVYNMSVQCSSIISSNIYRKDDAPLYRRGNTAILGIIAWNAFFTIVCKAYYMWRNKSRERVWNAMTEEEKQNYLTTAKDKGNKRLDFRFAH</sequence>
<dbReference type="VEuPathDB" id="FungiDB:ASPWEDRAFT_740859"/>
<evidence type="ECO:0000256" key="4">
    <source>
        <dbReference type="ARBA" id="ARBA00022989"/>
    </source>
</evidence>
<dbReference type="InterPro" id="IPR036259">
    <property type="entry name" value="MFS_trans_sf"/>
</dbReference>
<dbReference type="RefSeq" id="XP_040689506.1">
    <property type="nucleotide sequence ID" value="XM_040839433.1"/>
</dbReference>
<feature type="transmembrane region" description="Helical" evidence="7">
    <location>
        <begin position="236"/>
        <end position="257"/>
    </location>
</feature>
<keyword evidence="4 7" id="KW-1133">Transmembrane helix</keyword>
<evidence type="ECO:0000256" key="6">
    <source>
        <dbReference type="SAM" id="MobiDB-lite"/>
    </source>
</evidence>
<dbReference type="GO" id="GO:0016020">
    <property type="term" value="C:membrane"/>
    <property type="evidence" value="ECO:0007669"/>
    <property type="project" value="UniProtKB-SubCell"/>
</dbReference>
<evidence type="ECO:0000256" key="7">
    <source>
        <dbReference type="SAM" id="Phobius"/>
    </source>
</evidence>
<evidence type="ECO:0000313" key="10">
    <source>
        <dbReference type="Proteomes" id="UP000184383"/>
    </source>
</evidence>
<dbReference type="InterPro" id="IPR011701">
    <property type="entry name" value="MFS"/>
</dbReference>
<feature type="transmembrane region" description="Helical" evidence="7">
    <location>
        <begin position="477"/>
        <end position="496"/>
    </location>
</feature>
<feature type="transmembrane region" description="Helical" evidence="7">
    <location>
        <begin position="408"/>
        <end position="427"/>
    </location>
</feature>
<dbReference type="GO" id="GO:0022857">
    <property type="term" value="F:transmembrane transporter activity"/>
    <property type="evidence" value="ECO:0007669"/>
    <property type="project" value="InterPro"/>
</dbReference>
<evidence type="ECO:0000256" key="2">
    <source>
        <dbReference type="ARBA" id="ARBA00022448"/>
    </source>
</evidence>
<dbReference type="GeneID" id="63755281"/>
<name>A0A1L9RLK9_ASPWE</name>
<dbReference type="Gene3D" id="1.20.1250.20">
    <property type="entry name" value="MFS general substrate transporter like domains"/>
    <property type="match status" value="1"/>
</dbReference>
<evidence type="ECO:0000256" key="3">
    <source>
        <dbReference type="ARBA" id="ARBA00022692"/>
    </source>
</evidence>
<dbReference type="FunFam" id="1.20.1250.20:FF:000247">
    <property type="entry name" value="MFS general substrate transporter"/>
    <property type="match status" value="1"/>
</dbReference>
<dbReference type="PROSITE" id="PS50850">
    <property type="entry name" value="MFS"/>
    <property type="match status" value="1"/>
</dbReference>
<feature type="transmembrane region" description="Helical" evidence="7">
    <location>
        <begin position="381"/>
        <end position="401"/>
    </location>
</feature>
<dbReference type="FunFam" id="1.20.1250.20:FF:000106">
    <property type="entry name" value="MFS transporter, putative"/>
    <property type="match status" value="1"/>
</dbReference>
<evidence type="ECO:0000256" key="5">
    <source>
        <dbReference type="ARBA" id="ARBA00023136"/>
    </source>
</evidence>
<dbReference type="OrthoDB" id="1935484at2759"/>
<keyword evidence="2" id="KW-0813">Transport</keyword>
<comment type="subcellular location">
    <subcellularLocation>
        <location evidence="1">Membrane</location>
        <topology evidence="1">Multi-pass membrane protein</topology>
    </subcellularLocation>
</comment>
<dbReference type="Proteomes" id="UP000184383">
    <property type="component" value="Unassembled WGS sequence"/>
</dbReference>
<feature type="transmembrane region" description="Helical" evidence="7">
    <location>
        <begin position="172"/>
        <end position="193"/>
    </location>
</feature>
<organism evidence="9 10">
    <name type="scientific">Aspergillus wentii DTO 134E9</name>
    <dbReference type="NCBI Taxonomy" id="1073089"/>
    <lineage>
        <taxon>Eukaryota</taxon>
        <taxon>Fungi</taxon>
        <taxon>Dikarya</taxon>
        <taxon>Ascomycota</taxon>
        <taxon>Pezizomycotina</taxon>
        <taxon>Eurotiomycetes</taxon>
        <taxon>Eurotiomycetidae</taxon>
        <taxon>Eurotiales</taxon>
        <taxon>Aspergillaceae</taxon>
        <taxon>Aspergillus</taxon>
        <taxon>Aspergillus subgen. Cremei</taxon>
    </lineage>
</organism>
<feature type="transmembrane region" description="Helical" evidence="7">
    <location>
        <begin position="318"/>
        <end position="340"/>
    </location>
</feature>
<protein>
    <recommendedName>
        <fullName evidence="8">Major facilitator superfamily (MFS) profile domain-containing protein</fullName>
    </recommendedName>
</protein>
<reference evidence="10" key="1">
    <citation type="journal article" date="2017" name="Genome Biol.">
        <title>Comparative genomics reveals high biological diversity and specific adaptations in the industrially and medically important fungal genus Aspergillus.</title>
        <authorList>
            <person name="de Vries R.P."/>
            <person name="Riley R."/>
            <person name="Wiebenga A."/>
            <person name="Aguilar-Osorio G."/>
            <person name="Amillis S."/>
            <person name="Uchima C.A."/>
            <person name="Anderluh G."/>
            <person name="Asadollahi M."/>
            <person name="Askin M."/>
            <person name="Barry K."/>
            <person name="Battaglia E."/>
            <person name="Bayram O."/>
            <person name="Benocci T."/>
            <person name="Braus-Stromeyer S.A."/>
            <person name="Caldana C."/>
            <person name="Canovas D."/>
            <person name="Cerqueira G.C."/>
            <person name="Chen F."/>
            <person name="Chen W."/>
            <person name="Choi C."/>
            <person name="Clum A."/>
            <person name="Dos Santos R.A."/>
            <person name="Damasio A.R."/>
            <person name="Diallinas G."/>
            <person name="Emri T."/>
            <person name="Fekete E."/>
            <person name="Flipphi M."/>
            <person name="Freyberg S."/>
            <person name="Gallo A."/>
            <person name="Gournas C."/>
            <person name="Habgood R."/>
            <person name="Hainaut M."/>
            <person name="Harispe M.L."/>
            <person name="Henrissat B."/>
            <person name="Hilden K.S."/>
            <person name="Hope R."/>
            <person name="Hossain A."/>
            <person name="Karabika E."/>
            <person name="Karaffa L."/>
            <person name="Karanyi Z."/>
            <person name="Krasevec N."/>
            <person name="Kuo A."/>
            <person name="Kusch H."/>
            <person name="LaButti K."/>
            <person name="Lagendijk E.L."/>
            <person name="Lapidus A."/>
            <person name="Levasseur A."/>
            <person name="Lindquist E."/>
            <person name="Lipzen A."/>
            <person name="Logrieco A.F."/>
            <person name="MacCabe A."/>
            <person name="Maekelae M.R."/>
            <person name="Malavazi I."/>
            <person name="Melin P."/>
            <person name="Meyer V."/>
            <person name="Mielnichuk N."/>
            <person name="Miskei M."/>
            <person name="Molnar A.P."/>
            <person name="Mule G."/>
            <person name="Ngan C.Y."/>
            <person name="Orejas M."/>
            <person name="Orosz E."/>
            <person name="Ouedraogo J.P."/>
            <person name="Overkamp K.M."/>
            <person name="Park H.-S."/>
            <person name="Perrone G."/>
            <person name="Piumi F."/>
            <person name="Punt P.J."/>
            <person name="Ram A.F."/>
            <person name="Ramon A."/>
            <person name="Rauscher S."/>
            <person name="Record E."/>
            <person name="Riano-Pachon D.M."/>
            <person name="Robert V."/>
            <person name="Roehrig J."/>
            <person name="Ruller R."/>
            <person name="Salamov A."/>
            <person name="Salih N.S."/>
            <person name="Samson R.A."/>
            <person name="Sandor E."/>
            <person name="Sanguinetti M."/>
            <person name="Schuetze T."/>
            <person name="Sepcic K."/>
            <person name="Shelest E."/>
            <person name="Sherlock G."/>
            <person name="Sophianopoulou V."/>
            <person name="Squina F.M."/>
            <person name="Sun H."/>
            <person name="Susca A."/>
            <person name="Todd R.B."/>
            <person name="Tsang A."/>
            <person name="Unkles S.E."/>
            <person name="van de Wiele N."/>
            <person name="van Rossen-Uffink D."/>
            <person name="Oliveira J.V."/>
            <person name="Vesth T.C."/>
            <person name="Visser J."/>
            <person name="Yu J.-H."/>
            <person name="Zhou M."/>
            <person name="Andersen M.R."/>
            <person name="Archer D.B."/>
            <person name="Baker S.E."/>
            <person name="Benoit I."/>
            <person name="Brakhage A.A."/>
            <person name="Braus G.H."/>
            <person name="Fischer R."/>
            <person name="Frisvad J.C."/>
            <person name="Goldman G.H."/>
            <person name="Houbraken J."/>
            <person name="Oakley B."/>
            <person name="Pocsi I."/>
            <person name="Scazzocchio C."/>
            <person name="Seiboth B."/>
            <person name="vanKuyk P.A."/>
            <person name="Wortman J."/>
            <person name="Dyer P.S."/>
            <person name="Grigoriev I.V."/>
        </authorList>
    </citation>
    <scope>NUCLEOTIDE SEQUENCE [LARGE SCALE GENOMIC DNA]</scope>
    <source>
        <strain evidence="10">DTO 134E9</strain>
    </source>
</reference>
<feature type="transmembrane region" description="Helical" evidence="7">
    <location>
        <begin position="142"/>
        <end position="160"/>
    </location>
</feature>
<feature type="transmembrane region" description="Helical" evidence="7">
    <location>
        <begin position="205"/>
        <end position="224"/>
    </location>
</feature>
<proteinExistence type="predicted"/>
<dbReference type="PANTHER" id="PTHR43791:SF104">
    <property type="entry name" value="MAJOR FACILITATOR SUPERFAMILY (MFS) PROFILE DOMAIN-CONTAINING PROTEIN-RELATED"/>
    <property type="match status" value="1"/>
</dbReference>
<gene>
    <name evidence="9" type="ORF">ASPWEDRAFT_740859</name>
</gene>
<dbReference type="AlphaFoldDB" id="A0A1L9RLK9"/>
<keyword evidence="3 7" id="KW-0812">Transmembrane</keyword>
<keyword evidence="10" id="KW-1185">Reference proteome</keyword>